<proteinExistence type="predicted"/>
<dbReference type="CDD" id="cd07989">
    <property type="entry name" value="LPLAT_AGPAT-like"/>
    <property type="match status" value="1"/>
</dbReference>
<keyword evidence="4" id="KW-0443">Lipid metabolism</keyword>
<comment type="caution">
    <text evidence="7">The sequence shown here is derived from an EMBL/GenBank/DDBJ whole genome shotgun (WGS) entry which is preliminary data.</text>
</comment>
<dbReference type="PANTHER" id="PTHR10434">
    <property type="entry name" value="1-ACYL-SN-GLYCEROL-3-PHOSPHATE ACYLTRANSFERASE"/>
    <property type="match status" value="1"/>
</dbReference>
<organism evidence="7 8">
    <name type="scientific">Rhodococcus olei</name>
    <dbReference type="NCBI Taxonomy" id="2161675"/>
    <lineage>
        <taxon>Bacteria</taxon>
        <taxon>Bacillati</taxon>
        <taxon>Actinomycetota</taxon>
        <taxon>Actinomycetes</taxon>
        <taxon>Mycobacteriales</taxon>
        <taxon>Nocardiaceae</taxon>
        <taxon>Rhodococcus</taxon>
    </lineage>
</organism>
<protein>
    <submittedName>
        <fullName evidence="7">Lysophospholipid acyltransferase family protein</fullName>
    </submittedName>
</protein>
<evidence type="ECO:0000256" key="2">
    <source>
        <dbReference type="ARBA" id="ARBA00022516"/>
    </source>
</evidence>
<evidence type="ECO:0000313" key="8">
    <source>
        <dbReference type="Proteomes" id="UP001501183"/>
    </source>
</evidence>
<reference evidence="8" key="1">
    <citation type="journal article" date="2019" name="Int. J. Syst. Evol. Microbiol.">
        <title>The Global Catalogue of Microorganisms (GCM) 10K type strain sequencing project: providing services to taxonomists for standard genome sequencing and annotation.</title>
        <authorList>
            <consortium name="The Broad Institute Genomics Platform"/>
            <consortium name="The Broad Institute Genome Sequencing Center for Infectious Disease"/>
            <person name="Wu L."/>
            <person name="Ma J."/>
        </authorList>
    </citation>
    <scope>NUCLEOTIDE SEQUENCE [LARGE SCALE GENOMIC DNA]</scope>
    <source>
        <strain evidence="8">JCM 32206</strain>
    </source>
</reference>
<dbReference type="SMART" id="SM00563">
    <property type="entry name" value="PlsC"/>
    <property type="match status" value="1"/>
</dbReference>
<gene>
    <name evidence="7" type="ORF">GCM10023094_14290</name>
</gene>
<dbReference type="GO" id="GO:0016746">
    <property type="term" value="F:acyltransferase activity"/>
    <property type="evidence" value="ECO:0007669"/>
    <property type="project" value="UniProtKB-KW"/>
</dbReference>
<comment type="pathway">
    <text evidence="1">Lipid metabolism.</text>
</comment>
<dbReference type="PANTHER" id="PTHR10434:SF64">
    <property type="entry name" value="1-ACYL-SN-GLYCEROL-3-PHOSPHATE ACYLTRANSFERASE-RELATED"/>
    <property type="match status" value="1"/>
</dbReference>
<dbReference type="InterPro" id="IPR002123">
    <property type="entry name" value="Plipid/glycerol_acylTrfase"/>
</dbReference>
<keyword evidence="5 7" id="KW-0012">Acyltransferase</keyword>
<evidence type="ECO:0000256" key="4">
    <source>
        <dbReference type="ARBA" id="ARBA00023098"/>
    </source>
</evidence>
<sequence length="283" mass="31183">MSHPWMPASPCGDGCVSRDSDRAGMFRVGLRYARLTATMSVLPVLPAAGVLPVRWRRRVQRGYARAMLRALGLRLSVRDERGPDPAETGRGVLAVAGHVSWLDVLALSAVEPGDFVARADLLGWPLLGWVAHRMRVLPIDRDRLRDLPGVVDEAAERLRTGTRVVVFPEGTTWCGRAYGRLRPALFQSAIDAGAVVAPIGLHYLRPDGRTETGVCFVGEQSLVATLRRIVRLREVRIEVRLVPVQEPGDDRRELAARCERLLRGGEIDDLVARMLPMPTPLAS</sequence>
<dbReference type="Proteomes" id="UP001501183">
    <property type="component" value="Unassembled WGS sequence"/>
</dbReference>
<dbReference type="SUPFAM" id="SSF69593">
    <property type="entry name" value="Glycerol-3-phosphate (1)-acyltransferase"/>
    <property type="match status" value="1"/>
</dbReference>
<evidence type="ECO:0000259" key="6">
    <source>
        <dbReference type="SMART" id="SM00563"/>
    </source>
</evidence>
<name>A0ABP8NZC8_9NOCA</name>
<keyword evidence="2" id="KW-0444">Lipid biosynthesis</keyword>
<feature type="domain" description="Phospholipid/glycerol acyltransferase" evidence="6">
    <location>
        <begin position="92"/>
        <end position="204"/>
    </location>
</feature>
<evidence type="ECO:0000256" key="1">
    <source>
        <dbReference type="ARBA" id="ARBA00005189"/>
    </source>
</evidence>
<keyword evidence="3" id="KW-0808">Transferase</keyword>
<evidence type="ECO:0000256" key="5">
    <source>
        <dbReference type="ARBA" id="ARBA00023315"/>
    </source>
</evidence>
<keyword evidence="8" id="KW-1185">Reference proteome</keyword>
<accession>A0ABP8NZC8</accession>
<dbReference type="Pfam" id="PF01553">
    <property type="entry name" value="Acyltransferase"/>
    <property type="match status" value="1"/>
</dbReference>
<dbReference type="EMBL" id="BAABFB010000029">
    <property type="protein sequence ID" value="GAA4475867.1"/>
    <property type="molecule type" value="Genomic_DNA"/>
</dbReference>
<evidence type="ECO:0000313" key="7">
    <source>
        <dbReference type="EMBL" id="GAA4475867.1"/>
    </source>
</evidence>
<evidence type="ECO:0000256" key="3">
    <source>
        <dbReference type="ARBA" id="ARBA00022679"/>
    </source>
</evidence>